<proteinExistence type="predicted"/>
<evidence type="ECO:0000256" key="1">
    <source>
        <dbReference type="SAM" id="MobiDB-lite"/>
    </source>
</evidence>
<organism evidence="2">
    <name type="scientific">uncultured Rubellimicrobium sp</name>
    <dbReference type="NCBI Taxonomy" id="543078"/>
    <lineage>
        <taxon>Bacteria</taxon>
        <taxon>Pseudomonadati</taxon>
        <taxon>Pseudomonadota</taxon>
        <taxon>Alphaproteobacteria</taxon>
        <taxon>Rhodobacterales</taxon>
        <taxon>Roseobacteraceae</taxon>
        <taxon>Rubellimicrobium</taxon>
        <taxon>environmental samples</taxon>
    </lineage>
</organism>
<feature type="region of interest" description="Disordered" evidence="1">
    <location>
        <begin position="1"/>
        <end position="23"/>
    </location>
</feature>
<feature type="non-terminal residue" evidence="2">
    <location>
        <position position="23"/>
    </location>
</feature>
<accession>A0A6J4PLV6</accession>
<protein>
    <submittedName>
        <fullName evidence="2">Uncharacterized protein</fullName>
    </submittedName>
</protein>
<dbReference type="EMBL" id="CADCUU010000285">
    <property type="protein sequence ID" value="CAA9417722.1"/>
    <property type="molecule type" value="Genomic_DNA"/>
</dbReference>
<evidence type="ECO:0000313" key="2">
    <source>
        <dbReference type="EMBL" id="CAA9417722.1"/>
    </source>
</evidence>
<sequence length="23" mass="2319">RPISPAAASNPAAPPASWSARRS</sequence>
<dbReference type="AlphaFoldDB" id="A0A6J4PLV6"/>
<gene>
    <name evidence="2" type="ORF">AVDCRST_MAG15-2034</name>
</gene>
<feature type="non-terminal residue" evidence="2">
    <location>
        <position position="1"/>
    </location>
</feature>
<reference evidence="2" key="1">
    <citation type="submission" date="2020-02" db="EMBL/GenBank/DDBJ databases">
        <authorList>
            <person name="Meier V. D."/>
        </authorList>
    </citation>
    <scope>NUCLEOTIDE SEQUENCE</scope>
    <source>
        <strain evidence="2">AVDCRST_MAG15</strain>
    </source>
</reference>
<name>A0A6J4PLV6_9RHOB</name>